<dbReference type="Pfam" id="PF23271">
    <property type="entry name" value="HEAT_GCN1"/>
    <property type="match status" value="1"/>
</dbReference>
<evidence type="ECO:0000256" key="4">
    <source>
        <dbReference type="ARBA" id="ARBA00022490"/>
    </source>
</evidence>
<dbReference type="InterPro" id="IPR016024">
    <property type="entry name" value="ARM-type_fold"/>
</dbReference>
<gene>
    <name evidence="10" type="ORF">CROQUDRAFT_714840</name>
</gene>
<dbReference type="GO" id="GO:0005737">
    <property type="term" value="C:cytoplasm"/>
    <property type="evidence" value="ECO:0007669"/>
    <property type="project" value="UniProtKB-SubCell"/>
</dbReference>
<dbReference type="InterPro" id="IPR057672">
    <property type="entry name" value="TPR_IPO4/5"/>
</dbReference>
<sequence>MESIQAQIGEPQNLIELLNQLINPQTSTQIRNQLDSKLSNQLIIDQPQLTLTELTQLSIQNIHPVQLRIQSLILLRTLAFKQSSTTQLSPWSTISTSTQDQILQSLLHSLLNQPSNPDQSALLIHLGHTISHFASQLFFQHQLWPDLQNVILQPPSTASAPIRAQILSIYAASPELLADPPTNFMGLGPVLLDCLSDDQPIELRISALSATTATLRHVTEVEQESISEPTDSFYPILDALTARIHHAIVIPLHNRQLSNQSPRFVRIALGGLADFLRILPVTHLISRTRPQEWLNPLAGLASDRTLPDDTRSNVLECLLIFVESSLEDSNQNHQQNPERWSALIDLLLSIMSEVEEPNHSWLLAEEDEEDEDTSLWVIAEENLDRLANLLGPVPILLLPLLRNHTSNWREKHSILSAIGAIAEACGPLIKTRLQTILEIVLDGLQDNHPRVIHASIYALAQLCSSLQSSIQINHSIILEHLTNNTFGSNQPARIRAFAGMCVVNYLSGLPPRSTLDLSTAVKLAQKLITLISSQNPTSVRKSGLDALARLFGYLDEQVAEVVYEAVGNTLENVAEEMQKRELDRETVEIEDKLFNAVVQLAIAREDKTVEDQACLLATNLINAINRRTEEKTELLSTFSQLSRAISQETFTKKGYLSWLVQSLMPSVVLKPDVSASGLLDDDHQYDDGWQSVVVGGQSFGIRTSELEEKAGALDALVVLAERMGSWIVPYCEQIVEAVLPLLRFYFSDEVRDAAVALLPIMLRAAQESQMSTDQLQNICQTFLQALTEVLSTEQARSILCTSLCSAWADSYTLVPVPSMADSFIETCSDLMTRLESRSNPTGDEDEDEDDEEELVALLTAMSRGLRLLMPVNTSPGSWNKILHLIQCYAYAIPRSGITSNEVINVGFRRWAFRLVAGFVKGTSDGQKCWEEVLSHVADEIGRAFDDEDTCVRGIAPFIIGLCAEHPASNSVYSDLIKCHLRSLVEGLQKSSENEEDLSIGEFELTAVKVARENCVSALAKIIRNPIEGIGADDLERILDLWVSALPIEVDVEEIEPTYGLLLELIAREHRSIDPNRSEQVIEKVVGALLSPLGNPSVPSGFKAPLLIGLKTYLGRVNGSIEERQGILWDQVQSLLSFS</sequence>
<dbReference type="EMBL" id="MU167243">
    <property type="protein sequence ID" value="KAG0147831.1"/>
    <property type="molecule type" value="Genomic_DNA"/>
</dbReference>
<reference evidence="10" key="1">
    <citation type="submission" date="2013-11" db="EMBL/GenBank/DDBJ databases">
        <title>Genome sequence of the fusiform rust pathogen reveals effectors for host alternation and coevolution with pine.</title>
        <authorList>
            <consortium name="DOE Joint Genome Institute"/>
            <person name="Smith K."/>
            <person name="Pendleton A."/>
            <person name="Kubisiak T."/>
            <person name="Anderson C."/>
            <person name="Salamov A."/>
            <person name="Aerts A."/>
            <person name="Riley R."/>
            <person name="Clum A."/>
            <person name="Lindquist E."/>
            <person name="Ence D."/>
            <person name="Campbell M."/>
            <person name="Kronenberg Z."/>
            <person name="Feau N."/>
            <person name="Dhillon B."/>
            <person name="Hamelin R."/>
            <person name="Burleigh J."/>
            <person name="Smith J."/>
            <person name="Yandell M."/>
            <person name="Nelson C."/>
            <person name="Grigoriev I."/>
            <person name="Davis J."/>
        </authorList>
    </citation>
    <scope>NUCLEOTIDE SEQUENCE</scope>
    <source>
        <strain evidence="10">G11</strain>
    </source>
</reference>
<dbReference type="Gene3D" id="1.25.10.10">
    <property type="entry name" value="Leucine-rich Repeat Variant"/>
    <property type="match status" value="1"/>
</dbReference>
<dbReference type="InterPro" id="IPR011989">
    <property type="entry name" value="ARM-like"/>
</dbReference>
<keyword evidence="11" id="KW-1185">Reference proteome</keyword>
<evidence type="ECO:0000259" key="9">
    <source>
        <dbReference type="Pfam" id="PF25780"/>
    </source>
</evidence>
<dbReference type="PANTHER" id="PTHR10527">
    <property type="entry name" value="IMPORTIN BETA"/>
    <property type="match status" value="1"/>
</dbReference>
<dbReference type="InterPro" id="IPR057546">
    <property type="entry name" value="HEAT_GCN1"/>
</dbReference>
<accession>A0A9P6TCW9</accession>
<organism evidence="10 11">
    <name type="scientific">Cronartium quercuum f. sp. fusiforme G11</name>
    <dbReference type="NCBI Taxonomy" id="708437"/>
    <lineage>
        <taxon>Eukaryota</taxon>
        <taxon>Fungi</taxon>
        <taxon>Dikarya</taxon>
        <taxon>Basidiomycota</taxon>
        <taxon>Pucciniomycotina</taxon>
        <taxon>Pucciniomycetes</taxon>
        <taxon>Pucciniales</taxon>
        <taxon>Coleosporiaceae</taxon>
        <taxon>Cronartium</taxon>
    </lineage>
</organism>
<evidence type="ECO:0000313" key="11">
    <source>
        <dbReference type="Proteomes" id="UP000886653"/>
    </source>
</evidence>
<evidence type="ECO:0000256" key="3">
    <source>
        <dbReference type="ARBA" id="ARBA00022448"/>
    </source>
</evidence>
<keyword evidence="3" id="KW-0813">Transport</keyword>
<evidence type="ECO:0000256" key="2">
    <source>
        <dbReference type="ARBA" id="ARBA00004496"/>
    </source>
</evidence>
<dbReference type="Pfam" id="PF18808">
    <property type="entry name" value="Importin_rep_4"/>
    <property type="match status" value="1"/>
</dbReference>
<dbReference type="GO" id="GO:0005634">
    <property type="term" value="C:nucleus"/>
    <property type="evidence" value="ECO:0007669"/>
    <property type="project" value="UniProtKB-SubCell"/>
</dbReference>
<keyword evidence="5" id="KW-0677">Repeat</keyword>
<evidence type="ECO:0000256" key="5">
    <source>
        <dbReference type="ARBA" id="ARBA00022737"/>
    </source>
</evidence>
<dbReference type="OrthoDB" id="2499146at2759"/>
<proteinExistence type="predicted"/>
<evidence type="ECO:0000256" key="1">
    <source>
        <dbReference type="ARBA" id="ARBA00004123"/>
    </source>
</evidence>
<evidence type="ECO:0000313" key="10">
    <source>
        <dbReference type="EMBL" id="KAG0147831.1"/>
    </source>
</evidence>
<name>A0A9P6TCW9_9BASI</name>
<dbReference type="AlphaFoldDB" id="A0A9P6TCW9"/>
<protein>
    <recommendedName>
        <fullName evidence="12">ARM repeat superfamily protein</fullName>
    </recommendedName>
</protein>
<comment type="subcellular location">
    <subcellularLocation>
        <location evidence="2">Cytoplasm</location>
    </subcellularLocation>
    <subcellularLocation>
        <location evidence="1">Nucleus</location>
    </subcellularLocation>
</comment>
<dbReference type="Proteomes" id="UP000886653">
    <property type="component" value="Unassembled WGS sequence"/>
</dbReference>
<keyword evidence="7" id="KW-0539">Nucleus</keyword>
<feature type="domain" description="Stalled ribosome sensor GCN1-like HEAT repeats region" evidence="8">
    <location>
        <begin position="416"/>
        <end position="579"/>
    </location>
</feature>
<comment type="caution">
    <text evidence="10">The sequence shown here is derived from an EMBL/GenBank/DDBJ whole genome shotgun (WGS) entry which is preliminary data.</text>
</comment>
<evidence type="ECO:0000256" key="6">
    <source>
        <dbReference type="ARBA" id="ARBA00022927"/>
    </source>
</evidence>
<dbReference type="Pfam" id="PF25780">
    <property type="entry name" value="TPR_IPO5"/>
    <property type="match status" value="1"/>
</dbReference>
<feature type="domain" description="IPO4/5-like TPR repeats" evidence="9">
    <location>
        <begin position="128"/>
        <end position="241"/>
    </location>
</feature>
<keyword evidence="6" id="KW-0653">Protein transport</keyword>
<evidence type="ECO:0008006" key="12">
    <source>
        <dbReference type="Google" id="ProtNLM"/>
    </source>
</evidence>
<dbReference type="InterPro" id="IPR041653">
    <property type="entry name" value="Importin_rep_4"/>
</dbReference>
<keyword evidence="4" id="KW-0963">Cytoplasm</keyword>
<evidence type="ECO:0000256" key="7">
    <source>
        <dbReference type="ARBA" id="ARBA00023242"/>
    </source>
</evidence>
<dbReference type="InterPro" id="IPR040122">
    <property type="entry name" value="Importin_beta"/>
</dbReference>
<evidence type="ECO:0000259" key="8">
    <source>
        <dbReference type="Pfam" id="PF23271"/>
    </source>
</evidence>
<dbReference type="GO" id="GO:0006606">
    <property type="term" value="P:protein import into nucleus"/>
    <property type="evidence" value="ECO:0007669"/>
    <property type="project" value="InterPro"/>
</dbReference>
<dbReference type="SUPFAM" id="SSF48371">
    <property type="entry name" value="ARM repeat"/>
    <property type="match status" value="2"/>
</dbReference>